<dbReference type="PROSITE" id="PS51007">
    <property type="entry name" value="CYTC"/>
    <property type="match status" value="2"/>
</dbReference>
<evidence type="ECO:0000259" key="5">
    <source>
        <dbReference type="PROSITE" id="PS51007"/>
    </source>
</evidence>
<evidence type="ECO:0000313" key="7">
    <source>
        <dbReference type="Proteomes" id="UP001230005"/>
    </source>
</evidence>
<feature type="domain" description="Cytochrome c" evidence="5">
    <location>
        <begin position="167"/>
        <end position="277"/>
    </location>
</feature>
<dbReference type="PANTHER" id="PTHR30600:SF9">
    <property type="entry name" value="BLR7738 PROTEIN"/>
    <property type="match status" value="1"/>
</dbReference>
<keyword evidence="7" id="KW-1185">Reference proteome</keyword>
<reference evidence="6 7" key="1">
    <citation type="submission" date="2023-07" db="EMBL/GenBank/DDBJ databases">
        <title>Genomic Encyclopedia of Type Strains, Phase IV (KMG-IV): sequencing the most valuable type-strain genomes for metagenomic binning, comparative biology and taxonomic classification.</title>
        <authorList>
            <person name="Goeker M."/>
        </authorList>
    </citation>
    <scope>NUCLEOTIDE SEQUENCE [LARGE SCALE GENOMIC DNA]</scope>
    <source>
        <strain evidence="6 7">DSM 9768</strain>
    </source>
</reference>
<proteinExistence type="predicted"/>
<accession>A0ABU0A0C0</accession>
<protein>
    <submittedName>
        <fullName evidence="6">Cytochrome c553</fullName>
    </submittedName>
</protein>
<comment type="caution">
    <text evidence="6">The sequence shown here is derived from an EMBL/GenBank/DDBJ whole genome shotgun (WGS) entry which is preliminary data.</text>
</comment>
<evidence type="ECO:0000256" key="1">
    <source>
        <dbReference type="ARBA" id="ARBA00022617"/>
    </source>
</evidence>
<dbReference type="InterPro" id="IPR036909">
    <property type="entry name" value="Cyt_c-like_dom_sf"/>
</dbReference>
<gene>
    <name evidence="6" type="ORF">J2S74_004384</name>
</gene>
<dbReference type="SUPFAM" id="SSF46626">
    <property type="entry name" value="Cytochrome c"/>
    <property type="match status" value="1"/>
</dbReference>
<evidence type="ECO:0000256" key="3">
    <source>
        <dbReference type="ARBA" id="ARBA00023004"/>
    </source>
</evidence>
<sequence length="654" mass="72140">MKKRWWILVGVLVALIFAAFTIEFEYAYVPNEEDLLNDTYDNFTGYDVWGKRIPMDQANTMIHSNINSHDLTPKEGAVRVDEEFLQFGREQFYRETFNNEEYLTDILGVLDGGITLSSMAMAIIKQKLSGEPTSNLQVRLAKDVTIGDRTYEKGELIDTGLDLPKGALAPMGMPLSYERGKIRVGASCASCHATIDDRTGKVVEGAPNADFDAGMLLALAPNSTAFFPNTEVEVMEEYISEDSLYVATSEGGQAPLPDPEKMEAEVDKTLASWPKGNFDSTIDLESNPAQIPDSFTFEDHPYGWNGFASVGPFKGLSSLNNNVHAQNSDLLSQFEQSNELFDIDKEVYIGVILQNAANDNYRYDPQSGEKPSEFFARLDDSPEVPGVNEMVKPPHFPNVSLFSPNGTIVSSPGFKVGEQINAMSAFQNSLRPPSNVEQDSVQVEAGREVFDKAGCTACHAGQGYTNNKVIPAEKMKTEPSRAKAFRDAVKIMDTAWIYSFDTPVPVPKGAKKLKVPTNHLDEDQLKLVLAQGNEGGYKVKGLLGLVWSAPYLHDGGVAVGPDIKKDLGIPGTLRKAIKPDPANSLMALVDRNLRQKVIEANKADPSLEKVHVTGEGHEFWVDEEAGFTEEEKEALVEYLMSITRIKDENNKNEE</sequence>
<evidence type="ECO:0000256" key="2">
    <source>
        <dbReference type="ARBA" id="ARBA00022723"/>
    </source>
</evidence>
<evidence type="ECO:0000313" key="6">
    <source>
        <dbReference type="EMBL" id="MDQ0256939.1"/>
    </source>
</evidence>
<dbReference type="InterPro" id="IPR051395">
    <property type="entry name" value="Cytochrome_c_Peroxidase/MauG"/>
</dbReference>
<keyword evidence="3 4" id="KW-0408">Iron</keyword>
<dbReference type="InterPro" id="IPR009056">
    <property type="entry name" value="Cyt_c-like_dom"/>
</dbReference>
<dbReference type="EMBL" id="JAUSUG010000021">
    <property type="protein sequence ID" value="MDQ0256939.1"/>
    <property type="molecule type" value="Genomic_DNA"/>
</dbReference>
<keyword evidence="1 4" id="KW-0349">Heme</keyword>
<dbReference type="RefSeq" id="WP_307329859.1">
    <property type="nucleotide sequence ID" value="NZ_JAUSUG010000021.1"/>
</dbReference>
<name>A0ABU0A0C0_9BACI</name>
<organism evidence="6 7">
    <name type="scientific">Evansella vedderi</name>
    <dbReference type="NCBI Taxonomy" id="38282"/>
    <lineage>
        <taxon>Bacteria</taxon>
        <taxon>Bacillati</taxon>
        <taxon>Bacillota</taxon>
        <taxon>Bacilli</taxon>
        <taxon>Bacillales</taxon>
        <taxon>Bacillaceae</taxon>
        <taxon>Evansella</taxon>
    </lineage>
</organism>
<dbReference type="PANTHER" id="PTHR30600">
    <property type="entry name" value="CYTOCHROME C PEROXIDASE-RELATED"/>
    <property type="match status" value="1"/>
</dbReference>
<dbReference type="Gene3D" id="1.10.760.10">
    <property type="entry name" value="Cytochrome c-like domain"/>
    <property type="match status" value="1"/>
</dbReference>
<dbReference type="Proteomes" id="UP001230005">
    <property type="component" value="Unassembled WGS sequence"/>
</dbReference>
<feature type="domain" description="Cytochrome c" evidence="5">
    <location>
        <begin position="441"/>
        <end position="643"/>
    </location>
</feature>
<evidence type="ECO:0000256" key="4">
    <source>
        <dbReference type="PROSITE-ProRule" id="PRU00433"/>
    </source>
</evidence>
<keyword evidence="2 4" id="KW-0479">Metal-binding</keyword>